<evidence type="ECO:0000256" key="1">
    <source>
        <dbReference type="SAM" id="SignalP"/>
    </source>
</evidence>
<evidence type="ECO:0000313" key="2">
    <source>
        <dbReference type="EMBL" id="ESL10872.1"/>
    </source>
</evidence>
<dbReference type="AlphaFoldDB" id="A0A061JC60"/>
<gene>
    <name evidence="2" type="ORF">TRSC58_01388</name>
</gene>
<protein>
    <submittedName>
        <fullName evidence="2">Uncharacterized protein</fullName>
    </submittedName>
</protein>
<sequence>MYFFCLCFAHLFFYLLLFSFHFVAKIKVGVSVGAASTQREEEEERGKNNEAGVVSLVWHLSMLQRSFLRGMWLGGTAFIAALGHDTRPSTGKYINVLPPTDIAKSIAAGAMPPEANVAAARPVPGMYYGRWNRALRSEVYDELLKLPLRYKLHDFSKICPPPSSSSSLSSPQQPYRKVGVIGRESAVGYNPPLGPADPLDTIPFFVHRNSNGFLPGKVYSMNARNLMPAFFLRIQQVEGDVFRFEEELLKIFPTKKIFVRSHSVYVYNVGMDGRMILHHWLLGLGF</sequence>
<feature type="chain" id="PRO_5001601510" evidence="1">
    <location>
        <begin position="20"/>
        <end position="286"/>
    </location>
</feature>
<organism evidence="2 3">
    <name type="scientific">Trypanosoma rangeli SC58</name>
    <dbReference type="NCBI Taxonomy" id="429131"/>
    <lineage>
        <taxon>Eukaryota</taxon>
        <taxon>Discoba</taxon>
        <taxon>Euglenozoa</taxon>
        <taxon>Kinetoplastea</taxon>
        <taxon>Metakinetoplastina</taxon>
        <taxon>Trypanosomatida</taxon>
        <taxon>Trypanosomatidae</taxon>
        <taxon>Trypanosoma</taxon>
        <taxon>Herpetosoma</taxon>
    </lineage>
</organism>
<comment type="caution">
    <text evidence="2">The sequence shown here is derived from an EMBL/GenBank/DDBJ whole genome shotgun (WGS) entry which is preliminary data.</text>
</comment>
<dbReference type="EMBL" id="AUPL01001388">
    <property type="protein sequence ID" value="ESL10872.1"/>
    <property type="molecule type" value="Genomic_DNA"/>
</dbReference>
<dbReference type="Gene3D" id="3.30.780.10">
    <property type="entry name" value="SUI1-like domain"/>
    <property type="match status" value="1"/>
</dbReference>
<dbReference type="VEuPathDB" id="TriTrypDB:TRSC58_01388"/>
<evidence type="ECO:0000313" key="3">
    <source>
        <dbReference type="Proteomes" id="UP000031737"/>
    </source>
</evidence>
<keyword evidence="3" id="KW-1185">Reference proteome</keyword>
<name>A0A061JC60_TRYRA</name>
<dbReference type="Proteomes" id="UP000031737">
    <property type="component" value="Unassembled WGS sequence"/>
</dbReference>
<accession>A0A061JC60</accession>
<keyword evidence="1" id="KW-0732">Signal</keyword>
<dbReference type="OrthoDB" id="243075at2759"/>
<feature type="signal peptide" evidence="1">
    <location>
        <begin position="1"/>
        <end position="19"/>
    </location>
</feature>
<reference evidence="2 3" key="1">
    <citation type="submission" date="2013-07" db="EMBL/GenBank/DDBJ databases">
        <authorList>
            <person name="Stoco P.H."/>
            <person name="Wagner G."/>
            <person name="Gerber A."/>
            <person name="Zaha A."/>
            <person name="Thompson C."/>
            <person name="Bartholomeu D.C."/>
            <person name="Luckemeyer D.D."/>
            <person name="Bahia D."/>
            <person name="Loreto E."/>
            <person name="Prestes E.B."/>
            <person name="Lima F.M."/>
            <person name="Rodrigues-Luiz G."/>
            <person name="Vallejo G.A."/>
            <person name="Filho J.F."/>
            <person name="Monteiro K.M."/>
            <person name="Tyler K.M."/>
            <person name="de Almeida L.G."/>
            <person name="Ortiz M.F."/>
            <person name="Siervo M.A."/>
            <person name="de Moraes M.H."/>
            <person name="Cunha O.L."/>
            <person name="Mendonca-Neto R."/>
            <person name="Silva R."/>
            <person name="Teixeira S.M."/>
            <person name="Murta S.M."/>
            <person name="Sincero T.C."/>
            <person name="Mendes T.A."/>
            <person name="Urmenyi T.P."/>
            <person name="Silva V.G."/>
            <person name="da Rocha W.D."/>
            <person name="Andersson B."/>
            <person name="Romanha A.J."/>
            <person name="Steindel M."/>
            <person name="de Vasconcelos A.T."/>
            <person name="Grisard E.C."/>
        </authorList>
    </citation>
    <scope>NUCLEOTIDE SEQUENCE [LARGE SCALE GENOMIC DNA]</scope>
    <source>
        <strain evidence="2 3">SC58</strain>
    </source>
</reference>
<proteinExistence type="predicted"/>